<evidence type="ECO:0000313" key="4">
    <source>
        <dbReference type="Proteomes" id="UP000317257"/>
    </source>
</evidence>
<name>A0A167INM5_METRR</name>
<dbReference type="InterPro" id="IPR029058">
    <property type="entry name" value="AB_hydrolase_fold"/>
</dbReference>
<evidence type="ECO:0000313" key="1">
    <source>
        <dbReference type="EMBL" id="OAA49265.1"/>
    </source>
</evidence>
<dbReference type="Proteomes" id="UP000243498">
    <property type="component" value="Unassembled WGS sequence"/>
</dbReference>
<dbReference type="AlphaFoldDB" id="A0A167INM5"/>
<evidence type="ECO:0000313" key="3">
    <source>
        <dbReference type="Proteomes" id="UP000243498"/>
    </source>
</evidence>
<accession>A0A167INM5</accession>
<dbReference type="OrthoDB" id="77878at2759"/>
<keyword evidence="3" id="KW-1185">Reference proteome</keyword>
<dbReference type="OMA" id="GDGMPKH"/>
<reference evidence="1 3" key="1">
    <citation type="journal article" date="2016" name="Genome Biol. Evol.">
        <title>Divergent and convergent evolution of fungal pathogenicity.</title>
        <authorList>
            <person name="Shang Y."/>
            <person name="Xiao G."/>
            <person name="Zheng P."/>
            <person name="Cen K."/>
            <person name="Zhan S."/>
            <person name="Wang C."/>
        </authorList>
    </citation>
    <scope>NUCLEOTIDE SEQUENCE [LARGE SCALE GENOMIC DNA]</scope>
    <source>
        <strain evidence="1 3">RCEF 4871</strain>
    </source>
</reference>
<reference evidence="4" key="2">
    <citation type="submission" date="2018-12" db="EMBL/GenBank/DDBJ databases">
        <title>The complete genome of Metarhizium rileyi, a key fungal pathogen of Lepidoptera.</title>
        <authorList>
            <person name="Binneck E."/>
            <person name="Lastra C.C.L."/>
            <person name="Sosa-Gomez D.R."/>
        </authorList>
    </citation>
    <scope>NUCLEOTIDE SEQUENCE [LARGE SCALE GENOMIC DNA]</scope>
    <source>
        <strain evidence="4">Cep018-CH2</strain>
    </source>
</reference>
<dbReference type="InterPro" id="IPR008547">
    <property type="entry name" value="DUF829_TMEM53"/>
</dbReference>
<comment type="caution">
    <text evidence="1">The sequence shown here is derived from an EMBL/GenBank/DDBJ whole genome shotgun (WGS) entry which is preliminary data.</text>
</comment>
<dbReference type="Proteomes" id="UP000317257">
    <property type="component" value="Unassembled WGS sequence"/>
</dbReference>
<evidence type="ECO:0008006" key="5">
    <source>
        <dbReference type="Google" id="ProtNLM"/>
    </source>
</evidence>
<sequence>MASKNPTPPGFTSLSDQILTRPGEAIATDEQEERNAKDPTIVLLYGWGDGLPKHVVKYADGFRVLFPHATQVVVLSPISRAMFSDLQKRSEYMVPVLKALTNISATLESERVLAHTMSNTGAVNYAATLNSYQEAFGKPLPHRLLILDSTPGSTDLSWSNISRWSRAMALGTAAWFPWPFAMTQFIWAGFLCLTSVYSWTIGRESAGAWSVKAMNNEKYESADARRLYLYSREDDLIGWEDIESHVAESRALGRRADTEMFSGSGHVGHMRKFPRQYWAAILRAWQEAV</sequence>
<dbReference type="PANTHER" id="PTHR12265:SF14">
    <property type="entry name" value="INDOLE-DITERPENE BIOSYNTHESIS PROTEIN PAXU"/>
    <property type="match status" value="1"/>
</dbReference>
<dbReference type="PANTHER" id="PTHR12265">
    <property type="entry name" value="TRANSMEMBRANE PROTEIN 53"/>
    <property type="match status" value="1"/>
</dbReference>
<dbReference type="Pfam" id="PF05705">
    <property type="entry name" value="DUF829"/>
    <property type="match status" value="1"/>
</dbReference>
<gene>
    <name evidence="2" type="ORF">ED733_002241</name>
    <name evidence="1" type="ORF">NOR_01188</name>
</gene>
<reference evidence="2" key="3">
    <citation type="journal article" date="2019" name="Microbiol. Resour. Announc.">
        <title>Genome Sequence of Metarhizium rileyi, a Microbial Control Agent for Lepidoptera.</title>
        <authorList>
            <person name="Binneck E."/>
            <person name="Lastra C.C.L."/>
            <person name="Sosa-Gomez D.R."/>
        </authorList>
    </citation>
    <scope>NUCLEOTIDE SEQUENCE</scope>
    <source>
        <strain evidence="2">Cep018-CH2</strain>
    </source>
</reference>
<evidence type="ECO:0000313" key="2">
    <source>
        <dbReference type="EMBL" id="TWU77831.1"/>
    </source>
</evidence>
<protein>
    <recommendedName>
        <fullName evidence="5">PaxU</fullName>
    </recommendedName>
</protein>
<organism evidence="1 3">
    <name type="scientific">Metarhizium rileyi (strain RCEF 4871)</name>
    <name type="common">Nomuraea rileyi</name>
    <dbReference type="NCBI Taxonomy" id="1649241"/>
    <lineage>
        <taxon>Eukaryota</taxon>
        <taxon>Fungi</taxon>
        <taxon>Dikarya</taxon>
        <taxon>Ascomycota</taxon>
        <taxon>Pezizomycotina</taxon>
        <taxon>Sordariomycetes</taxon>
        <taxon>Hypocreomycetidae</taxon>
        <taxon>Hypocreales</taxon>
        <taxon>Clavicipitaceae</taxon>
        <taxon>Metarhizium</taxon>
    </lineage>
</organism>
<accession>A0A5C6GMV2</accession>
<dbReference type="SUPFAM" id="SSF53474">
    <property type="entry name" value="alpha/beta-Hydrolases"/>
    <property type="match status" value="1"/>
</dbReference>
<dbReference type="EMBL" id="AZHC01000003">
    <property type="protein sequence ID" value="OAA49265.1"/>
    <property type="molecule type" value="Genomic_DNA"/>
</dbReference>
<dbReference type="EMBL" id="SBHS01000002">
    <property type="protein sequence ID" value="TWU77831.1"/>
    <property type="molecule type" value="Genomic_DNA"/>
</dbReference>
<proteinExistence type="predicted"/>